<dbReference type="Pfam" id="PF03575">
    <property type="entry name" value="Peptidase_S51"/>
    <property type="match status" value="1"/>
</dbReference>
<evidence type="ECO:0000256" key="4">
    <source>
        <dbReference type="ARBA" id="ARBA00022825"/>
    </source>
</evidence>
<dbReference type="EMBL" id="FMYM01000012">
    <property type="protein sequence ID" value="SDC64753.1"/>
    <property type="molecule type" value="Genomic_DNA"/>
</dbReference>
<gene>
    <name evidence="5" type="ORF">SAMN05421737_11226</name>
</gene>
<organism evidence="5 6">
    <name type="scientific">Shouchella lonarensis</name>
    <dbReference type="NCBI Taxonomy" id="1464122"/>
    <lineage>
        <taxon>Bacteria</taxon>
        <taxon>Bacillati</taxon>
        <taxon>Bacillota</taxon>
        <taxon>Bacilli</taxon>
        <taxon>Bacillales</taxon>
        <taxon>Bacillaceae</taxon>
        <taxon>Shouchella</taxon>
    </lineage>
</organism>
<protein>
    <submittedName>
        <fullName evidence="5">Cyanophycinase</fullName>
    </submittedName>
</protein>
<evidence type="ECO:0000256" key="3">
    <source>
        <dbReference type="ARBA" id="ARBA00022801"/>
    </source>
</evidence>
<dbReference type="Gene3D" id="3.40.50.880">
    <property type="match status" value="1"/>
</dbReference>
<evidence type="ECO:0000256" key="1">
    <source>
        <dbReference type="ARBA" id="ARBA00006534"/>
    </source>
</evidence>
<dbReference type="CDD" id="cd03129">
    <property type="entry name" value="GAT1_Peptidase_E_like"/>
    <property type="match status" value="1"/>
</dbReference>
<accession>A0A1G6NAD2</accession>
<dbReference type="GO" id="GO:0006508">
    <property type="term" value="P:proteolysis"/>
    <property type="evidence" value="ECO:0007669"/>
    <property type="project" value="UniProtKB-KW"/>
</dbReference>
<dbReference type="InterPro" id="IPR029062">
    <property type="entry name" value="Class_I_gatase-like"/>
</dbReference>
<reference evidence="6" key="1">
    <citation type="submission" date="2016-09" db="EMBL/GenBank/DDBJ databases">
        <authorList>
            <person name="Varghese N."/>
            <person name="Submissions S."/>
        </authorList>
    </citation>
    <scope>NUCLEOTIDE SEQUENCE [LARGE SCALE GENOMIC DNA]</scope>
    <source>
        <strain evidence="6">25nlg</strain>
    </source>
</reference>
<dbReference type="PANTHER" id="PTHR36175">
    <property type="entry name" value="CYANOPHYCINASE"/>
    <property type="match status" value="1"/>
</dbReference>
<dbReference type="Proteomes" id="UP000242662">
    <property type="component" value="Unassembled WGS sequence"/>
</dbReference>
<dbReference type="STRING" id="1464122.SAMN05421737_11226"/>
<keyword evidence="3" id="KW-0378">Hydrolase</keyword>
<dbReference type="SUPFAM" id="SSF52317">
    <property type="entry name" value="Class I glutamine amidotransferase-like"/>
    <property type="match status" value="1"/>
</dbReference>
<sequence length="223" mass="24216">MKTLIFGGGGPPIAPDAVAIFTRHLPKDSNILIASLEREGWQAYMPKYTSGLMEAGYDNIDFFAVSGPDDSEALTQAIKQADALIIGGGDTVKYQQYFAADARVARQIKTMYEAGKPIMGFSAGALISPACCIISPNDNEAQSLLIKEGIGLLQDVAISVHYTAWQDRDNLSAGMRQTNITRGFGIDDDAYLLKVGDEYSCIGSVYVHTEREGRIEVQSMHVK</sequence>
<name>A0A1G6NAD2_9BACI</name>
<dbReference type="RefSeq" id="WP_090776509.1">
    <property type="nucleotide sequence ID" value="NZ_FMYM01000012.1"/>
</dbReference>
<evidence type="ECO:0000256" key="2">
    <source>
        <dbReference type="ARBA" id="ARBA00022670"/>
    </source>
</evidence>
<evidence type="ECO:0000313" key="5">
    <source>
        <dbReference type="EMBL" id="SDC64753.1"/>
    </source>
</evidence>
<dbReference type="OrthoDB" id="65372at2"/>
<keyword evidence="2" id="KW-0645">Protease</keyword>
<comment type="similarity">
    <text evidence="1">Belongs to the peptidase S51 family.</text>
</comment>
<keyword evidence="6" id="KW-1185">Reference proteome</keyword>
<dbReference type="AlphaFoldDB" id="A0A1G6NAD2"/>
<dbReference type="GO" id="GO:0008236">
    <property type="term" value="F:serine-type peptidase activity"/>
    <property type="evidence" value="ECO:0007669"/>
    <property type="project" value="UniProtKB-KW"/>
</dbReference>
<evidence type="ECO:0000313" key="6">
    <source>
        <dbReference type="Proteomes" id="UP000242662"/>
    </source>
</evidence>
<proteinExistence type="inferred from homology"/>
<dbReference type="InterPro" id="IPR005320">
    <property type="entry name" value="Peptidase_S51"/>
</dbReference>
<keyword evidence="4" id="KW-0720">Serine protease</keyword>
<dbReference type="PANTHER" id="PTHR36175:SF1">
    <property type="entry name" value="CYANOPHYCINASE"/>
    <property type="match status" value="1"/>
</dbReference>